<dbReference type="PANTHER" id="PTHR46112">
    <property type="entry name" value="AMINOPEPTIDASE"/>
    <property type="match status" value="1"/>
</dbReference>
<dbReference type="Gene3D" id="3.90.230.10">
    <property type="entry name" value="Creatinase/methionine aminopeptidase superfamily"/>
    <property type="match status" value="1"/>
</dbReference>
<dbReference type="InterPro" id="IPR036005">
    <property type="entry name" value="Creatinase/aminopeptidase-like"/>
</dbReference>
<evidence type="ECO:0000259" key="1">
    <source>
        <dbReference type="Pfam" id="PF00557"/>
    </source>
</evidence>
<dbReference type="PANTHER" id="PTHR46112:SF3">
    <property type="entry name" value="AMINOPEPTIDASE YPDF"/>
    <property type="match status" value="1"/>
</dbReference>
<dbReference type="InterPro" id="IPR050659">
    <property type="entry name" value="Peptidase_M24B"/>
</dbReference>
<proteinExistence type="predicted"/>
<sequence>MNQAISKVVSQAKEFMEANAIDGWLLYDYRGMNPIFWDTVGEIPNVTRPCWLWIPTNTSPKLIVSYVDQNRFEHLGIKTNLWVSRDQMIGELQAALSSAGRVAMEYSPMGTLPRASKVDGGTLELVRSLGVEVVTSSDLIQYATQRWDDGQLETHLIASEILTNTVKEAYDFIGENIRSEPTEYEVAEFIRSRFDEKGLHSPDGPVVAANAHAADPHFDPTEKTSVSIKPGDWVLIDLWGKLKNGHGSTPPQDAMYGDITWTAYVGTDVPSKHLEVFKTVIGARDAAISLFENSHGEGRELEGWELDNEAREYINKKKYGNFFSHRLGHSLGREVHSNAVNLDGWETNDTRHLLPRIAVTIEPGIYLPGEFGVRSEINVFYYEDGPQVTTERQTEPYLITV</sequence>
<dbReference type="InterPro" id="IPR000994">
    <property type="entry name" value="Pept_M24"/>
</dbReference>
<name>A0A381V1Y4_9ZZZZ</name>
<evidence type="ECO:0000313" key="2">
    <source>
        <dbReference type="EMBL" id="SVA33253.1"/>
    </source>
</evidence>
<feature type="domain" description="Peptidase M24" evidence="1">
    <location>
        <begin position="167"/>
        <end position="379"/>
    </location>
</feature>
<dbReference type="Pfam" id="PF00557">
    <property type="entry name" value="Peptidase_M24"/>
    <property type="match status" value="1"/>
</dbReference>
<dbReference type="AlphaFoldDB" id="A0A381V1Y4"/>
<dbReference type="SUPFAM" id="SSF55920">
    <property type="entry name" value="Creatinase/aminopeptidase"/>
    <property type="match status" value="1"/>
</dbReference>
<dbReference type="EMBL" id="UINC01007425">
    <property type="protein sequence ID" value="SVA33253.1"/>
    <property type="molecule type" value="Genomic_DNA"/>
</dbReference>
<protein>
    <recommendedName>
        <fullName evidence="1">Peptidase M24 domain-containing protein</fullName>
    </recommendedName>
</protein>
<reference evidence="2" key="1">
    <citation type="submission" date="2018-05" db="EMBL/GenBank/DDBJ databases">
        <authorList>
            <person name="Lanie J.A."/>
            <person name="Ng W.-L."/>
            <person name="Kazmierczak K.M."/>
            <person name="Andrzejewski T.M."/>
            <person name="Davidsen T.M."/>
            <person name="Wayne K.J."/>
            <person name="Tettelin H."/>
            <person name="Glass J.I."/>
            <person name="Rusch D."/>
            <person name="Podicherti R."/>
            <person name="Tsui H.-C.T."/>
            <person name="Winkler M.E."/>
        </authorList>
    </citation>
    <scope>NUCLEOTIDE SEQUENCE</scope>
</reference>
<gene>
    <name evidence="2" type="ORF">METZ01_LOCUS86107</name>
</gene>
<accession>A0A381V1Y4</accession>
<organism evidence="2">
    <name type="scientific">marine metagenome</name>
    <dbReference type="NCBI Taxonomy" id="408172"/>
    <lineage>
        <taxon>unclassified sequences</taxon>
        <taxon>metagenomes</taxon>
        <taxon>ecological metagenomes</taxon>
    </lineage>
</organism>